<gene>
    <name evidence="4" type="ORF">MENT_LOCUS18018</name>
</gene>
<accession>A0A6V7UWB4</accession>
<dbReference type="Pfam" id="PF16561">
    <property type="entry name" value="AMPK1_CBM"/>
    <property type="match status" value="1"/>
</dbReference>
<name>A0A6V7UWB4_MELEN</name>
<dbReference type="CDD" id="cd02859">
    <property type="entry name" value="E_set_AMPKbeta_like_N"/>
    <property type="match status" value="1"/>
</dbReference>
<feature type="domain" description="AMP-activated protein kinase glycogen-binding" evidence="3">
    <location>
        <begin position="494"/>
        <end position="566"/>
    </location>
</feature>
<organism evidence="4 5">
    <name type="scientific">Meloidogyne enterolobii</name>
    <name type="common">Root-knot nematode worm</name>
    <name type="synonym">Meloidogyne mayaguensis</name>
    <dbReference type="NCBI Taxonomy" id="390850"/>
    <lineage>
        <taxon>Eukaryota</taxon>
        <taxon>Metazoa</taxon>
        <taxon>Ecdysozoa</taxon>
        <taxon>Nematoda</taxon>
        <taxon>Chromadorea</taxon>
        <taxon>Rhabditida</taxon>
        <taxon>Tylenchina</taxon>
        <taxon>Tylenchomorpha</taxon>
        <taxon>Tylenchoidea</taxon>
        <taxon>Meloidogynidae</taxon>
        <taxon>Meloidogyninae</taxon>
        <taxon>Meloidogyne</taxon>
    </lineage>
</organism>
<evidence type="ECO:0000256" key="2">
    <source>
        <dbReference type="SAM" id="Coils"/>
    </source>
</evidence>
<keyword evidence="2" id="KW-0175">Coiled coil</keyword>
<protein>
    <recommendedName>
        <fullName evidence="3">AMP-activated protein kinase glycogen-binding domain-containing protein</fullName>
    </recommendedName>
</protein>
<evidence type="ECO:0000313" key="4">
    <source>
        <dbReference type="EMBL" id="CAD2166672.1"/>
    </source>
</evidence>
<evidence type="ECO:0000256" key="1">
    <source>
        <dbReference type="ARBA" id="ARBA00025180"/>
    </source>
</evidence>
<dbReference type="InterPro" id="IPR013783">
    <property type="entry name" value="Ig-like_fold"/>
</dbReference>
<sequence>MELNGNNNNISVEEQLAEANRKINELLAEQQNMKTHSNNGEENCQLLREEIIKMEKKLANANEEKEYYKRHFHGEQNGGNINGSPNNGSNTSRFINYYSDDFGKELLLANKRKYQLESRVKQLEIELKDAQQRSVRLSELFELEKAQNARLDAELLEAHKDCLEVRQQLDEAVLQGNLFPLLNSVSSKEELQQYELRERLKNIESDYELKLKEMTEAKSKVEWRLGEVMQMYNDTKWRLGEVEALLAHKDWQLEQEKKNYQKLLENNSNDNPVNSEEIQRLNDQLIRKTEEKNAADWKIGELKQLWNDAKWRVGELEAETMHRSTLLDEAHHKIGELERRLEGNLPLINGSEYSKQLSEMEKKYNDTKWRLGEVEAELNSLKNREQHLNNELSKNIELKSKVEWRLGEVMQYLNDAKWRIGELESSIEHRNQQLQNINETQSELNSFKTLGGINGALIIKRQPRNDRHKWTLLTIENSLKMPLQKILLETNSNGNGDIFLIGSFLNWECALICDSINGKPNKKGVLLELPKGRHEFCFICEGKWYTESLYDDCWNEFGTKNNWIIIN</sequence>
<reference evidence="4 5" key="1">
    <citation type="submission" date="2020-08" db="EMBL/GenBank/DDBJ databases">
        <authorList>
            <person name="Koutsovoulos G."/>
            <person name="Danchin GJ E."/>
        </authorList>
    </citation>
    <scope>NUCLEOTIDE SEQUENCE [LARGE SCALE GENOMIC DNA]</scope>
</reference>
<comment type="function">
    <text evidence="1">Non-catalytic subunit of AMP-activated protein kinase (AMPK), an energy sensor protein kinase that plays a key role in regulating cellular energy metabolism. In response to reduction of intracellular ATP levels, AMPK activates energy-producing pathways and inhibits energy-consuming processes: inhibits protein, carbohydrate and lipid biosynthesis, as well as cell growth and proliferation. AMPK acts via direct phosphorylation of metabolic enzymes, and by longer-term effects via phosphorylation of transcription regulators. Also acts as a regulator of cellular polarity by remodeling the actin cytoskeleton; probably by indirectly activating myosin. Beta non-catalytic subunit acts as a scaffold on which the AMPK complex assembles, via its C-terminus that bridges alpha (PRKAA1 or PRKAA2) and gamma subunits (PRKAG1, PRKAG2 or PRKAG3).</text>
</comment>
<dbReference type="InterPro" id="IPR014756">
    <property type="entry name" value="Ig_E-set"/>
</dbReference>
<dbReference type="OrthoDB" id="5917859at2759"/>
<dbReference type="SUPFAM" id="SSF81296">
    <property type="entry name" value="E set domains"/>
    <property type="match status" value="1"/>
</dbReference>
<dbReference type="EMBL" id="CAJEWN010000119">
    <property type="protein sequence ID" value="CAD2166672.1"/>
    <property type="molecule type" value="Genomic_DNA"/>
</dbReference>
<dbReference type="Gene3D" id="2.60.40.10">
    <property type="entry name" value="Immunoglobulins"/>
    <property type="match status" value="1"/>
</dbReference>
<dbReference type="InterPro" id="IPR032640">
    <property type="entry name" value="AMPK1_CBM"/>
</dbReference>
<feature type="coiled-coil region" evidence="2">
    <location>
        <begin position="9"/>
        <end position="71"/>
    </location>
</feature>
<evidence type="ECO:0000259" key="3">
    <source>
        <dbReference type="Pfam" id="PF16561"/>
    </source>
</evidence>
<dbReference type="Proteomes" id="UP000580250">
    <property type="component" value="Unassembled WGS sequence"/>
</dbReference>
<feature type="coiled-coil region" evidence="2">
    <location>
        <begin position="357"/>
        <end position="391"/>
    </location>
</feature>
<evidence type="ECO:0000313" key="5">
    <source>
        <dbReference type="Proteomes" id="UP000580250"/>
    </source>
</evidence>
<comment type="caution">
    <text evidence="4">The sequence shown here is derived from an EMBL/GenBank/DDBJ whole genome shotgun (WGS) entry which is preliminary data.</text>
</comment>
<proteinExistence type="predicted"/>
<dbReference type="AlphaFoldDB" id="A0A6V7UWB4"/>
<feature type="coiled-coil region" evidence="2">
    <location>
        <begin position="106"/>
        <end position="166"/>
    </location>
</feature>